<dbReference type="GO" id="GO:0046872">
    <property type="term" value="F:metal ion binding"/>
    <property type="evidence" value="ECO:0007669"/>
    <property type="project" value="UniProtKB-KW"/>
</dbReference>
<keyword evidence="15" id="KW-0325">Glycoprotein</keyword>
<evidence type="ECO:0000256" key="13">
    <source>
        <dbReference type="ARBA" id="ARBA00022989"/>
    </source>
</evidence>
<evidence type="ECO:0000256" key="11">
    <source>
        <dbReference type="ARBA" id="ARBA00022824"/>
    </source>
</evidence>
<evidence type="ECO:0000256" key="20">
    <source>
        <dbReference type="SAM" id="MobiDB-lite"/>
    </source>
</evidence>
<keyword evidence="25" id="KW-1185">Reference proteome</keyword>
<keyword evidence="13 21" id="KW-1133">Transmembrane helix</keyword>
<evidence type="ECO:0000256" key="14">
    <source>
        <dbReference type="ARBA" id="ARBA00023136"/>
    </source>
</evidence>
<keyword evidence="14 21" id="KW-0472">Membrane</keyword>
<protein>
    <recommendedName>
        <fullName evidence="19">Dolichyl-diphosphooligosaccharide--protein glycosyltransferase subunit STT3B</fullName>
        <ecNumber evidence="6">2.4.99.18</ecNumber>
    </recommendedName>
</protein>
<dbReference type="Pfam" id="PF21436">
    <property type="entry name" value="STT3-PglB_core"/>
    <property type="match status" value="1"/>
</dbReference>
<dbReference type="GO" id="GO:0004579">
    <property type="term" value="F:dolichyl-diphosphooligosaccharide-protein glycotransferase activity"/>
    <property type="evidence" value="ECO:0007669"/>
    <property type="project" value="UniProtKB-EC"/>
</dbReference>
<evidence type="ECO:0000256" key="3">
    <source>
        <dbReference type="ARBA" id="ARBA00004477"/>
    </source>
</evidence>
<comment type="cofactor">
    <cofactor evidence="2">
        <name>Mg(2+)</name>
        <dbReference type="ChEBI" id="CHEBI:18420"/>
    </cofactor>
</comment>
<evidence type="ECO:0000256" key="17">
    <source>
        <dbReference type="ARBA" id="ARBA00048829"/>
    </source>
</evidence>
<dbReference type="InterPro" id="IPR048307">
    <property type="entry name" value="STT3_N"/>
</dbReference>
<dbReference type="FunFam" id="3.40.50.12610:FF:000001">
    <property type="entry name" value="Dolichyl-diphosphooligosaccharide--protein glycosyltransferase subunit STT3B"/>
    <property type="match status" value="1"/>
</dbReference>
<dbReference type="AlphaFoldDB" id="A0A8J6K044"/>
<evidence type="ECO:0000256" key="19">
    <source>
        <dbReference type="ARBA" id="ARBA00070525"/>
    </source>
</evidence>
<dbReference type="InterPro" id="IPR048999">
    <property type="entry name" value="STT3-PglB_core"/>
</dbReference>
<dbReference type="EMBL" id="WNTK01000011">
    <property type="protein sequence ID" value="KAG9476118.1"/>
    <property type="molecule type" value="Genomic_DNA"/>
</dbReference>
<comment type="catalytic activity">
    <reaction evidence="17">
        <text>a di-trans,poly-cis-dolichyl diphosphooligosaccharide + L-asparaginyl-[protein] = N(4)-(oligosaccharide-(1-&gt;4)-N-acetyl-beta-D-glucosaminyl-(1-&gt;4)-N-acetyl-beta-D-glucosaminyl)-L-asparaginyl-[protein] + a di-trans,poly-cis-dolichyl diphosphate + H(+)</text>
        <dbReference type="Rhea" id="RHEA:22980"/>
        <dbReference type="Rhea" id="RHEA-COMP:12804"/>
        <dbReference type="Rhea" id="RHEA-COMP:12805"/>
        <dbReference type="Rhea" id="RHEA-COMP:19506"/>
        <dbReference type="Rhea" id="RHEA-COMP:19509"/>
        <dbReference type="ChEBI" id="CHEBI:15378"/>
        <dbReference type="ChEBI" id="CHEBI:50347"/>
        <dbReference type="ChEBI" id="CHEBI:57497"/>
        <dbReference type="ChEBI" id="CHEBI:57570"/>
        <dbReference type="ChEBI" id="CHEBI:132529"/>
        <dbReference type="EC" id="2.4.99.18"/>
    </reaction>
</comment>
<accession>A0A8J6K044</accession>
<gene>
    <name evidence="24" type="ORF">GDO78_002940</name>
</gene>
<feature type="transmembrane region" description="Helical" evidence="21">
    <location>
        <begin position="56"/>
        <end position="75"/>
    </location>
</feature>
<feature type="transmembrane region" description="Helical" evidence="21">
    <location>
        <begin position="184"/>
        <end position="204"/>
    </location>
</feature>
<keyword evidence="11" id="KW-0256">Endoplasmic reticulum</keyword>
<comment type="cofactor">
    <cofactor evidence="1">
        <name>Mn(2+)</name>
        <dbReference type="ChEBI" id="CHEBI:29035"/>
    </cofactor>
</comment>
<dbReference type="PANTHER" id="PTHR13872:SF1">
    <property type="entry name" value="DOLICHYL-DIPHOSPHOOLIGOSACCHARIDE--PROTEIN GLYCOSYLTRANSFERASE SUBUNIT STT3B"/>
    <property type="match status" value="1"/>
</dbReference>
<dbReference type="InterPro" id="IPR003674">
    <property type="entry name" value="Oligo_trans_STT3"/>
</dbReference>
<sequence>MAEHAALDNKHKAATVNSGASSPALSPGRSGAASPAGSVAAHSPGGGLSGGLSQPAGWQSLLSFTILFLAWLAGFSSRLFAVIRFESIIHEFDPWFNYRSTHHLASHGFYEFLNWFDERAWYPLGRIVGGTVKSVKTGSVFWTICCCLSYFYMVSAWGGYVFIINLIPLHVFVLLLMQRYSKRVYIAYSTFYIVGLILSMQIPFVGFQPIRTSEHMAAAGVFALLQAYAFLQYLRDKLTKQEFQTLFFLGVSLAAGVVFLTVIYLTYTGYIAPWSGRFYSLWDTGYAKIHIPIIASVSEHQPTTWVSFFFDLHILVCTFPAGLWFCIKNINDERVFVTTRTSATHSVFVFVQAGKVRKHVSEQEKTEEGLGPNIKSVVTMLMLMLLMMFAVHCTWVTSNAYSSPSVVLASYNHDGTRNILDDFREAYYWLRQNTDEHARVMSWWDYGYQIAGMANRTTLVDNNTWNNSHIALVGKAMSSNESAAYEIMRSLDVDYVLIIFGGVIGYSGDDINKFLWMVRIAEGEHPKDIRESDYFTPQGEFRVDKAGSPTLLNCLMYKMSYYRFGEMQLDFRTPPGFDRTRNAEIGNKDIKFKHLEEAFTSEHWLVRIYKVKHLENREVLDHKPRLTNIVPKQKYLSKKTSKRKRGYIKNKLALKKGKKPSKKTV</sequence>
<evidence type="ECO:0000256" key="10">
    <source>
        <dbReference type="ARBA" id="ARBA00022723"/>
    </source>
</evidence>
<dbReference type="EC" id="2.4.99.18" evidence="6"/>
<keyword evidence="7" id="KW-0328">Glycosyltransferase</keyword>
<feature type="region of interest" description="Disordered" evidence="20">
    <location>
        <begin position="7"/>
        <end position="39"/>
    </location>
</feature>
<dbReference type="Gene3D" id="3.40.50.12610">
    <property type="match status" value="1"/>
</dbReference>
<evidence type="ECO:0000259" key="23">
    <source>
        <dbReference type="Pfam" id="PF21436"/>
    </source>
</evidence>
<comment type="similarity">
    <text evidence="5">Belongs to the STT3 family.</text>
</comment>
<keyword evidence="16" id="KW-0464">Manganese</keyword>
<keyword evidence="8" id="KW-0808">Transferase</keyword>
<evidence type="ECO:0000256" key="21">
    <source>
        <dbReference type="SAM" id="Phobius"/>
    </source>
</evidence>
<feature type="transmembrane region" description="Helical" evidence="21">
    <location>
        <begin position="216"/>
        <end position="234"/>
    </location>
</feature>
<name>A0A8J6K044_ELECQ</name>
<evidence type="ECO:0000256" key="9">
    <source>
        <dbReference type="ARBA" id="ARBA00022692"/>
    </source>
</evidence>
<evidence type="ECO:0000256" key="16">
    <source>
        <dbReference type="ARBA" id="ARBA00023211"/>
    </source>
</evidence>
<feature type="transmembrane region" description="Helical" evidence="21">
    <location>
        <begin position="135"/>
        <end position="153"/>
    </location>
</feature>
<dbReference type="GO" id="GO:0043687">
    <property type="term" value="P:post-translational protein modification"/>
    <property type="evidence" value="ECO:0007669"/>
    <property type="project" value="TreeGrafter"/>
</dbReference>
<proteinExistence type="inferred from homology"/>
<evidence type="ECO:0000256" key="12">
    <source>
        <dbReference type="ARBA" id="ARBA00022842"/>
    </source>
</evidence>
<feature type="transmembrane region" description="Helical" evidence="21">
    <location>
        <begin position="305"/>
        <end position="327"/>
    </location>
</feature>
<feature type="domain" description="Oligosaccharyl transferase STT3 N-terminal" evidence="22">
    <location>
        <begin position="132"/>
        <end position="347"/>
    </location>
</feature>
<keyword evidence="12" id="KW-0460">Magnesium</keyword>
<evidence type="ECO:0000259" key="22">
    <source>
        <dbReference type="Pfam" id="PF02516"/>
    </source>
</evidence>
<comment type="subcellular location">
    <subcellularLocation>
        <location evidence="3">Endoplasmic reticulum membrane</location>
        <topology evidence="3">Multi-pass membrane protein</topology>
    </subcellularLocation>
</comment>
<comment type="subunit">
    <text evidence="18">Component of the oligosaccharyltransferase (OST) complex. There are 2 OST complexes, OST-A and OST-B, which contain STT3A or STT3B as catalytic subunit, respectively. OST-A and OST-B contain common core subunits RPN1, RPN2, OST48, OST4, DAD1 and TMEM258, and OST-B contains either MAGT1 or TUSC3 as specific accessory subunit.</text>
</comment>
<evidence type="ECO:0000256" key="18">
    <source>
        <dbReference type="ARBA" id="ARBA00065008"/>
    </source>
</evidence>
<dbReference type="GO" id="GO:0008250">
    <property type="term" value="C:oligosaccharyltransferase complex"/>
    <property type="evidence" value="ECO:0007669"/>
    <property type="project" value="UniProtKB-ARBA"/>
</dbReference>
<dbReference type="Proteomes" id="UP000770717">
    <property type="component" value="Unassembled WGS sequence"/>
</dbReference>
<feature type="transmembrane region" description="Helical" evidence="21">
    <location>
        <begin position="159"/>
        <end position="177"/>
    </location>
</feature>
<comment type="caution">
    <text evidence="24">The sequence shown here is derived from an EMBL/GenBank/DDBJ whole genome shotgun (WGS) entry which is preliminary data.</text>
</comment>
<feature type="region of interest" description="Disordered" evidence="20">
    <location>
        <begin position="636"/>
        <end position="665"/>
    </location>
</feature>
<keyword evidence="10" id="KW-0479">Metal-binding</keyword>
<dbReference type="UniPathway" id="UPA00378"/>
<evidence type="ECO:0000256" key="2">
    <source>
        <dbReference type="ARBA" id="ARBA00001946"/>
    </source>
</evidence>
<evidence type="ECO:0000313" key="24">
    <source>
        <dbReference type="EMBL" id="KAG9476118.1"/>
    </source>
</evidence>
<evidence type="ECO:0000256" key="7">
    <source>
        <dbReference type="ARBA" id="ARBA00022676"/>
    </source>
</evidence>
<dbReference type="PANTHER" id="PTHR13872">
    <property type="entry name" value="DOLICHYL-DIPHOSPHOOLIGOSACCHARIDE--PROTEIN GLYCOSYLTRANSFERASE SUBUNIT"/>
    <property type="match status" value="1"/>
</dbReference>
<feature type="transmembrane region" description="Helical" evidence="21">
    <location>
        <begin position="377"/>
        <end position="397"/>
    </location>
</feature>
<dbReference type="Pfam" id="PF02516">
    <property type="entry name" value="STT3"/>
    <property type="match status" value="1"/>
</dbReference>
<evidence type="ECO:0000256" key="8">
    <source>
        <dbReference type="ARBA" id="ARBA00022679"/>
    </source>
</evidence>
<evidence type="ECO:0000256" key="6">
    <source>
        <dbReference type="ARBA" id="ARBA00012605"/>
    </source>
</evidence>
<comment type="pathway">
    <text evidence="4">Protein modification; protein glycosylation.</text>
</comment>
<reference evidence="24" key="1">
    <citation type="thesis" date="2020" institute="ProQuest LLC" country="789 East Eisenhower Parkway, Ann Arbor, MI, USA">
        <title>Comparative Genomics and Chromosome Evolution.</title>
        <authorList>
            <person name="Mudd A.B."/>
        </authorList>
    </citation>
    <scope>NUCLEOTIDE SEQUENCE</scope>
    <source>
        <strain evidence="24">HN-11 Male</strain>
        <tissue evidence="24">Kidney and liver</tissue>
    </source>
</reference>
<evidence type="ECO:0000256" key="5">
    <source>
        <dbReference type="ARBA" id="ARBA00010810"/>
    </source>
</evidence>
<dbReference type="OrthoDB" id="10261066at2759"/>
<evidence type="ECO:0000313" key="25">
    <source>
        <dbReference type="Proteomes" id="UP000770717"/>
    </source>
</evidence>
<feature type="domain" description="STT3/PglB/AglB core" evidence="23">
    <location>
        <begin position="440"/>
        <end position="496"/>
    </location>
</feature>
<feature type="compositionally biased region" description="Low complexity" evidence="20">
    <location>
        <begin position="18"/>
        <end position="39"/>
    </location>
</feature>
<evidence type="ECO:0000256" key="1">
    <source>
        <dbReference type="ARBA" id="ARBA00001936"/>
    </source>
</evidence>
<keyword evidence="9 21" id="KW-0812">Transmembrane</keyword>
<organism evidence="24 25">
    <name type="scientific">Eleutherodactylus coqui</name>
    <name type="common">Puerto Rican coqui</name>
    <dbReference type="NCBI Taxonomy" id="57060"/>
    <lineage>
        <taxon>Eukaryota</taxon>
        <taxon>Metazoa</taxon>
        <taxon>Chordata</taxon>
        <taxon>Craniata</taxon>
        <taxon>Vertebrata</taxon>
        <taxon>Euteleostomi</taxon>
        <taxon>Amphibia</taxon>
        <taxon>Batrachia</taxon>
        <taxon>Anura</taxon>
        <taxon>Neobatrachia</taxon>
        <taxon>Hyloidea</taxon>
        <taxon>Eleutherodactylidae</taxon>
        <taxon>Eleutherodactylinae</taxon>
        <taxon>Eleutherodactylus</taxon>
        <taxon>Eleutherodactylus</taxon>
    </lineage>
</organism>
<dbReference type="GO" id="GO:0018279">
    <property type="term" value="P:protein N-linked glycosylation via asparagine"/>
    <property type="evidence" value="ECO:0007669"/>
    <property type="project" value="UniProtKB-ARBA"/>
</dbReference>
<evidence type="ECO:0000256" key="4">
    <source>
        <dbReference type="ARBA" id="ARBA00004922"/>
    </source>
</evidence>
<evidence type="ECO:0000256" key="15">
    <source>
        <dbReference type="ARBA" id="ARBA00023180"/>
    </source>
</evidence>
<feature type="transmembrane region" description="Helical" evidence="21">
    <location>
        <begin position="246"/>
        <end position="267"/>
    </location>
</feature>